<organism evidence="3 4">
    <name type="scientific">Pseudomonas entomophila</name>
    <dbReference type="NCBI Taxonomy" id="312306"/>
    <lineage>
        <taxon>Bacteria</taxon>
        <taxon>Pseudomonadati</taxon>
        <taxon>Pseudomonadota</taxon>
        <taxon>Gammaproteobacteria</taxon>
        <taxon>Pseudomonadales</taxon>
        <taxon>Pseudomonadaceae</taxon>
        <taxon>Pseudomonas</taxon>
    </lineage>
</organism>
<evidence type="ECO:0000313" key="3">
    <source>
        <dbReference type="EMBL" id="WMW07273.1"/>
    </source>
</evidence>
<dbReference type="GeneID" id="32807314"/>
<reference evidence="3 4" key="1">
    <citation type="submission" date="2023-08" db="EMBL/GenBank/DDBJ databases">
        <title>Complete Genome Sequence of Pseudomonas entomophila TVIN A01.</title>
        <authorList>
            <person name="Shelke T."/>
            <person name="Mahar N.S."/>
            <person name="Gupta I."/>
            <person name="Gupta V."/>
        </authorList>
    </citation>
    <scope>NUCLEOTIDE SEQUENCE [LARGE SCALE GENOMIC DNA]</scope>
    <source>
        <strain evidence="3 4">TVIN-A01</strain>
    </source>
</reference>
<keyword evidence="4" id="KW-1185">Reference proteome</keyword>
<feature type="coiled-coil region" evidence="1">
    <location>
        <begin position="456"/>
        <end position="483"/>
    </location>
</feature>
<evidence type="ECO:0000313" key="4">
    <source>
        <dbReference type="Proteomes" id="UP001183127"/>
    </source>
</evidence>
<dbReference type="EMBL" id="CP132921">
    <property type="protein sequence ID" value="WMW07273.1"/>
    <property type="molecule type" value="Genomic_DNA"/>
</dbReference>
<proteinExistence type="predicted"/>
<protein>
    <submittedName>
        <fullName evidence="3">Uncharacterized protein</fullName>
    </submittedName>
</protein>
<evidence type="ECO:0000256" key="1">
    <source>
        <dbReference type="SAM" id="Coils"/>
    </source>
</evidence>
<gene>
    <name evidence="3" type="ORF">RAH46_08020</name>
</gene>
<dbReference type="RefSeq" id="WP_011535369.1">
    <property type="nucleotide sequence ID" value="NZ_CP132921.1"/>
</dbReference>
<sequence length="1219" mass="133035">MTILVQRNSAVSATLAGNQLLELQVPKLLDALPLLDDENGTFTLPLEAQAQPLRFELRAWEGYEDDYRTLTGSGYTNLQVACQAVRDQQRIGDPVIVAMVADSEQFRVELQLPAPSPLRDREFDIAYDLWIVDVGNVARSNSTLVYYDRTAPGENAPFTFSGPSLIDREHLEANAGFARLELPRWADLRLEDQVQVFFRPTGGALPALPTAIIAITQANRLLPNIPLLIAERLLVSGSFEVSCQLRDRAGNLNRASNLLPITVDLVGGEELLLPIKRIEPDFVSIFGWINCSSLQRATLDPWPDPGIPRGMRFRVPLPQDGVSVGDLVQISWQMCRDSFGRMPISEPSLLPFEPTPMRADGIVVMPFINELIVEELRKVFEPGRDPFEGSVNVAYRVRTQAGRWRTSAVEVVNVSLQRPGGGVCSGPWITEQVWFPQNRSLIMGAYEGVSTGGPAELKAEEERRQEQEAKAAFEAERNRIIEQRSSSPTAIGKVRSASGGLFEVPGPLADEFTIVGALPNNAVVRPNEIPLTAYVEGNENDYVYIEVPRWAESGGMDYEGSRDQVRLIFNGVPWRYEGEDGEPEEDDPAEEARRGEPFSLPYPIDAAQPFPVQIQITPKMLEFLGEGIHRISYMVMNDQALNPDPSLPQRITLDRIPPSNGVPPLALLTPTVPPPMEAGVPIFTGEYLDANATVTFPIPPYVVARAGDRIQLLNGSDDAEIVPLTVIWPETDAVAPAPQISVSAATLRALGNGSHQLVYVLADRPGSPSGKSIGYNFTVRLEAQPGNLLAPEINNPDSTPKVDPIVRADLFPVTDLTKVVDIAIPAYDGSQPTDLIEVTWTDGAGTPRIITPFPFSTGKVSVNWTFLSVPDSRALYTASVTYRVLRNGQPFGPSPAASPRVDLRIVGPVNPNEPDPVNPALTLLTVVGGSGRSPDNFITPLDHVVENDGTIRVLDGTIKFTVYEGAEAGHVVTIFYGGQQVTTLTLSTEVPGEVVDFNLSGAIIQAQGNGVIPANYTIKETAAATNFQQSLNTQVNVSAITVLMRNFVWFDYTQSVPAARQNQRPGTTTNLTGVVNCSSMPWNNINLILRDFRAGDPERPEEVANPPVSVSLQAGDFVTVFWEYHSGSSLGDLAAPTVERALPEVQVPAGFNPAAGVRYPIRYANDLFNQVSNPPTPVADSIVCRFSVRRGTNSWISRKCLVKYNTRQGGLVCTGWVAS</sequence>
<name>A0ABY9QT92_9PSED</name>
<feature type="compositionally biased region" description="Acidic residues" evidence="2">
    <location>
        <begin position="579"/>
        <end position="589"/>
    </location>
</feature>
<accession>A0ABY9QT92</accession>
<dbReference type="Proteomes" id="UP001183127">
    <property type="component" value="Chromosome"/>
</dbReference>
<feature type="region of interest" description="Disordered" evidence="2">
    <location>
        <begin position="576"/>
        <end position="604"/>
    </location>
</feature>
<evidence type="ECO:0000256" key="2">
    <source>
        <dbReference type="SAM" id="MobiDB-lite"/>
    </source>
</evidence>
<keyword evidence="1" id="KW-0175">Coiled coil</keyword>